<evidence type="ECO:0000256" key="9">
    <source>
        <dbReference type="SAM" id="MobiDB-lite"/>
    </source>
</evidence>
<comment type="subcellular location">
    <subcellularLocation>
        <location evidence="1">Cell membrane</location>
        <topology evidence="1">Multi-pass membrane protein</topology>
    </subcellularLocation>
</comment>
<dbReference type="Gene3D" id="1.20.1070.10">
    <property type="entry name" value="Rhodopsin 7-helix transmembrane proteins"/>
    <property type="match status" value="1"/>
</dbReference>
<evidence type="ECO:0000256" key="3">
    <source>
        <dbReference type="ARBA" id="ARBA00022692"/>
    </source>
</evidence>
<evidence type="ECO:0000256" key="8">
    <source>
        <dbReference type="ARBA" id="ARBA00023224"/>
    </source>
</evidence>
<keyword evidence="2" id="KW-1003">Cell membrane</keyword>
<dbReference type="CDD" id="cd00637">
    <property type="entry name" value="7tm_classA_rhodopsin-like"/>
    <property type="match status" value="1"/>
</dbReference>
<dbReference type="Proteomes" id="UP000186922">
    <property type="component" value="Unassembled WGS sequence"/>
</dbReference>
<evidence type="ECO:0000256" key="1">
    <source>
        <dbReference type="ARBA" id="ARBA00004651"/>
    </source>
</evidence>
<dbReference type="SUPFAM" id="SSF81321">
    <property type="entry name" value="Family A G protein-coupled receptor-like"/>
    <property type="match status" value="1"/>
</dbReference>
<evidence type="ECO:0000256" key="10">
    <source>
        <dbReference type="SAM" id="Phobius"/>
    </source>
</evidence>
<evidence type="ECO:0000256" key="6">
    <source>
        <dbReference type="ARBA" id="ARBA00023136"/>
    </source>
</evidence>
<keyword evidence="7" id="KW-0675">Receptor</keyword>
<gene>
    <name evidence="12" type="primary">RvY_16757-1</name>
    <name evidence="12" type="synonym">RvY_16757.1</name>
    <name evidence="12" type="ORF">RvY_16757</name>
</gene>
<feature type="compositionally biased region" description="Polar residues" evidence="9">
    <location>
        <begin position="244"/>
        <end position="255"/>
    </location>
</feature>
<dbReference type="Pfam" id="PF00001">
    <property type="entry name" value="7tm_1"/>
    <property type="match status" value="1"/>
</dbReference>
<feature type="region of interest" description="Disordered" evidence="9">
    <location>
        <begin position="239"/>
        <end position="263"/>
    </location>
</feature>
<feature type="domain" description="G-protein coupled receptors family 1 profile" evidence="11">
    <location>
        <begin position="45"/>
        <end position="349"/>
    </location>
</feature>
<dbReference type="InterPro" id="IPR017452">
    <property type="entry name" value="GPCR_Rhodpsn_7TM"/>
</dbReference>
<evidence type="ECO:0000256" key="2">
    <source>
        <dbReference type="ARBA" id="ARBA00022475"/>
    </source>
</evidence>
<evidence type="ECO:0000256" key="4">
    <source>
        <dbReference type="ARBA" id="ARBA00022989"/>
    </source>
</evidence>
<keyword evidence="5" id="KW-0297">G-protein coupled receptor</keyword>
<evidence type="ECO:0000256" key="7">
    <source>
        <dbReference type="ARBA" id="ARBA00023170"/>
    </source>
</evidence>
<dbReference type="GO" id="GO:0004930">
    <property type="term" value="F:G protein-coupled receptor activity"/>
    <property type="evidence" value="ECO:0007669"/>
    <property type="project" value="UniProtKB-KW"/>
</dbReference>
<sequence length="383" mass="43564">MDGSVFAHNDTMLPLWNLSHPAVPFSSNLPETVTASLQALIIFAGSSLCLVAFASIPALRTRFNYYLISIVIAQVILSFYVLSLAIQHYYGHWIFNKHSCTLFLFIYFCGEGIVGNAHFLIAANRTWALYFPHHFRTHNTTGVTFFLCGSVWFATVTMILPWVIMNEQFLDSAGPVYVCRVRMTSQHTYSTIIMLLFVSPTAFIITSYPLLRRKQLARQRIRNQLGMKSVHAMSAVGATLGPVPNQTRRTSTSISHESRGDLGQDDEERFKKFVQQQQMEEKRSKQKQHSNAFLVLTSIVLCAVVFWTPIVLFGLGEVMFPNSVIFTDATYFAMTSWMACSTCLDPIIFIVTVPLLRKQVREMSRSSLDFVMKPWRCLLKHLK</sequence>
<feature type="transmembrane region" description="Helical" evidence="10">
    <location>
        <begin position="192"/>
        <end position="211"/>
    </location>
</feature>
<keyword evidence="8" id="KW-0807">Transducer</keyword>
<dbReference type="EMBL" id="BDGG01000014">
    <property type="protein sequence ID" value="GAV06836.1"/>
    <property type="molecule type" value="Genomic_DNA"/>
</dbReference>
<dbReference type="AlphaFoldDB" id="A0A1D1W0Q4"/>
<keyword evidence="3 10" id="KW-0812">Transmembrane</keyword>
<protein>
    <recommendedName>
        <fullName evidence="11">G-protein coupled receptors family 1 profile domain-containing protein</fullName>
    </recommendedName>
</protein>
<organism evidence="12 13">
    <name type="scientific">Ramazzottius varieornatus</name>
    <name type="common">Water bear</name>
    <name type="synonym">Tardigrade</name>
    <dbReference type="NCBI Taxonomy" id="947166"/>
    <lineage>
        <taxon>Eukaryota</taxon>
        <taxon>Metazoa</taxon>
        <taxon>Ecdysozoa</taxon>
        <taxon>Tardigrada</taxon>
        <taxon>Eutardigrada</taxon>
        <taxon>Parachela</taxon>
        <taxon>Hypsibioidea</taxon>
        <taxon>Ramazzottiidae</taxon>
        <taxon>Ramazzottius</taxon>
    </lineage>
</organism>
<proteinExistence type="predicted"/>
<dbReference type="PROSITE" id="PS50262">
    <property type="entry name" value="G_PROTEIN_RECEP_F1_2"/>
    <property type="match status" value="1"/>
</dbReference>
<evidence type="ECO:0000313" key="13">
    <source>
        <dbReference type="Proteomes" id="UP000186922"/>
    </source>
</evidence>
<evidence type="ECO:0000313" key="12">
    <source>
        <dbReference type="EMBL" id="GAV06836.1"/>
    </source>
</evidence>
<feature type="transmembrane region" description="Helical" evidence="10">
    <location>
        <begin position="292"/>
        <end position="315"/>
    </location>
</feature>
<reference evidence="12 13" key="1">
    <citation type="journal article" date="2016" name="Nat. Commun.">
        <title>Extremotolerant tardigrade genome and improved radiotolerance of human cultured cells by tardigrade-unique protein.</title>
        <authorList>
            <person name="Hashimoto T."/>
            <person name="Horikawa D.D."/>
            <person name="Saito Y."/>
            <person name="Kuwahara H."/>
            <person name="Kozuka-Hata H."/>
            <person name="Shin-I T."/>
            <person name="Minakuchi Y."/>
            <person name="Ohishi K."/>
            <person name="Motoyama A."/>
            <person name="Aizu T."/>
            <person name="Enomoto A."/>
            <person name="Kondo K."/>
            <person name="Tanaka S."/>
            <person name="Hara Y."/>
            <person name="Koshikawa S."/>
            <person name="Sagara H."/>
            <person name="Miura T."/>
            <person name="Yokobori S."/>
            <person name="Miyagawa K."/>
            <person name="Suzuki Y."/>
            <person name="Kubo T."/>
            <person name="Oyama M."/>
            <person name="Kohara Y."/>
            <person name="Fujiyama A."/>
            <person name="Arakawa K."/>
            <person name="Katayama T."/>
            <person name="Toyoda A."/>
            <person name="Kunieda T."/>
        </authorList>
    </citation>
    <scope>NUCLEOTIDE SEQUENCE [LARGE SCALE GENOMIC DNA]</scope>
    <source>
        <strain evidence="12 13">YOKOZUNA-1</strain>
    </source>
</reference>
<feature type="transmembrane region" description="Helical" evidence="10">
    <location>
        <begin position="143"/>
        <end position="164"/>
    </location>
</feature>
<dbReference type="STRING" id="947166.A0A1D1W0Q4"/>
<dbReference type="PANTHER" id="PTHR24248">
    <property type="entry name" value="ADRENERGIC RECEPTOR-RELATED G-PROTEIN COUPLED RECEPTOR"/>
    <property type="match status" value="1"/>
</dbReference>
<accession>A0A1D1W0Q4</accession>
<dbReference type="GO" id="GO:0005886">
    <property type="term" value="C:plasma membrane"/>
    <property type="evidence" value="ECO:0007669"/>
    <property type="project" value="UniProtKB-SubCell"/>
</dbReference>
<keyword evidence="4 10" id="KW-1133">Transmembrane helix</keyword>
<feature type="transmembrane region" description="Helical" evidence="10">
    <location>
        <begin position="335"/>
        <end position="356"/>
    </location>
</feature>
<feature type="transmembrane region" description="Helical" evidence="10">
    <location>
        <begin position="102"/>
        <end position="122"/>
    </location>
</feature>
<name>A0A1D1W0Q4_RAMVA</name>
<evidence type="ECO:0000256" key="5">
    <source>
        <dbReference type="ARBA" id="ARBA00023040"/>
    </source>
</evidence>
<dbReference type="OrthoDB" id="10015560at2759"/>
<comment type="caution">
    <text evidence="12">The sequence shown here is derived from an EMBL/GenBank/DDBJ whole genome shotgun (WGS) entry which is preliminary data.</text>
</comment>
<keyword evidence="6 10" id="KW-0472">Membrane</keyword>
<feature type="transmembrane region" description="Helical" evidence="10">
    <location>
        <begin position="35"/>
        <end position="53"/>
    </location>
</feature>
<feature type="transmembrane region" description="Helical" evidence="10">
    <location>
        <begin position="65"/>
        <end position="90"/>
    </location>
</feature>
<dbReference type="InterPro" id="IPR000276">
    <property type="entry name" value="GPCR_Rhodpsn"/>
</dbReference>
<evidence type="ECO:0000259" key="11">
    <source>
        <dbReference type="PROSITE" id="PS50262"/>
    </source>
</evidence>
<keyword evidence="13" id="KW-1185">Reference proteome</keyword>